<protein>
    <submittedName>
        <fullName evidence="1">Uncharacterized protein</fullName>
    </submittedName>
</protein>
<evidence type="ECO:0000313" key="1">
    <source>
        <dbReference type="EMBL" id="XCD05148.1"/>
    </source>
</evidence>
<dbReference type="EMBL" id="PP511522">
    <property type="protein sequence ID" value="XCD05148.1"/>
    <property type="molecule type" value="Genomic_DNA"/>
</dbReference>
<sequence>MNNYTWIKEQLCIQIMILNMEQLYQLCAFLEVNNIPVPFSCHECENYYGKCFVESYRPEECHQKFLHFCRLEH</sequence>
<reference evidence="1" key="1">
    <citation type="submission" date="2024-03" db="EMBL/GenBank/DDBJ databases">
        <title>Diverse circular DNA viruses in blood, oral, and fecal samples of captive lemurs.</title>
        <authorList>
            <person name="Paietta E.N."/>
            <person name="Kraberger S."/>
            <person name="Lund M.C."/>
            <person name="Custer J.M."/>
            <person name="Vargas K.M."/>
            <person name="Ehmke E.E."/>
            <person name="Yoder A.D."/>
            <person name="Varsani A."/>
        </authorList>
    </citation>
    <scope>NUCLEOTIDE SEQUENCE</scope>
    <source>
        <strain evidence="1">Duke_24FS_4</strain>
    </source>
</reference>
<proteinExistence type="predicted"/>
<accession>A0AAU8AYQ0</accession>
<organism evidence="1">
    <name type="scientific">Dulem virus 35</name>
    <dbReference type="NCBI Taxonomy" id="3145753"/>
    <lineage>
        <taxon>Viruses</taxon>
        <taxon>Duplodnaviria</taxon>
        <taxon>Heunggongvirae</taxon>
        <taxon>Uroviricota</taxon>
        <taxon>Caudoviricetes</taxon>
    </lineage>
</organism>
<name>A0AAU8AYQ0_9CAUD</name>